<dbReference type="EMBL" id="CAJVQC010135074">
    <property type="protein sequence ID" value="CAG8842650.1"/>
    <property type="molecule type" value="Genomic_DNA"/>
</dbReference>
<organism evidence="1 2">
    <name type="scientific">Racocetra persica</name>
    <dbReference type="NCBI Taxonomy" id="160502"/>
    <lineage>
        <taxon>Eukaryota</taxon>
        <taxon>Fungi</taxon>
        <taxon>Fungi incertae sedis</taxon>
        <taxon>Mucoromycota</taxon>
        <taxon>Glomeromycotina</taxon>
        <taxon>Glomeromycetes</taxon>
        <taxon>Diversisporales</taxon>
        <taxon>Gigasporaceae</taxon>
        <taxon>Racocetra</taxon>
    </lineage>
</organism>
<feature type="non-terminal residue" evidence="1">
    <location>
        <position position="1"/>
    </location>
</feature>
<evidence type="ECO:0000313" key="2">
    <source>
        <dbReference type="Proteomes" id="UP000789920"/>
    </source>
</evidence>
<name>A0ACA9SMG0_9GLOM</name>
<proteinExistence type="predicted"/>
<feature type="non-terminal residue" evidence="1">
    <location>
        <position position="100"/>
    </location>
</feature>
<evidence type="ECO:0000313" key="1">
    <source>
        <dbReference type="EMBL" id="CAG8842650.1"/>
    </source>
</evidence>
<gene>
    <name evidence="1" type="ORF">RPERSI_LOCUS32416</name>
</gene>
<protein>
    <submittedName>
        <fullName evidence="1">4177_t:CDS:1</fullName>
    </submittedName>
</protein>
<dbReference type="Proteomes" id="UP000789920">
    <property type="component" value="Unassembled WGS sequence"/>
</dbReference>
<sequence>YYDKELSEHPNQPVCKNLQYGKVFSTKTGVSTLRQYLQIQYSIDLLQSFIVVDNIYFVNWIRKLDPHYTLPIQATKQMIIDEFNYQREKIYFDLAKIPEK</sequence>
<reference evidence="1" key="1">
    <citation type="submission" date="2021-06" db="EMBL/GenBank/DDBJ databases">
        <authorList>
            <person name="Kallberg Y."/>
            <person name="Tangrot J."/>
            <person name="Rosling A."/>
        </authorList>
    </citation>
    <scope>NUCLEOTIDE SEQUENCE</scope>
    <source>
        <strain evidence="1">MA461A</strain>
    </source>
</reference>
<accession>A0ACA9SMG0</accession>
<keyword evidence="2" id="KW-1185">Reference proteome</keyword>
<comment type="caution">
    <text evidence="1">The sequence shown here is derived from an EMBL/GenBank/DDBJ whole genome shotgun (WGS) entry which is preliminary data.</text>
</comment>